<dbReference type="Pfam" id="PF03129">
    <property type="entry name" value="HGTP_anticodon"/>
    <property type="match status" value="1"/>
</dbReference>
<dbReference type="InterPro" id="IPR002314">
    <property type="entry name" value="aa-tRNA-synt_IIb"/>
</dbReference>
<dbReference type="OrthoDB" id="57698at2759"/>
<reference evidence="6" key="1">
    <citation type="submission" date="2021-06" db="EMBL/GenBank/DDBJ databases">
        <authorList>
            <person name="Kallberg Y."/>
            <person name="Tangrot J."/>
            <person name="Rosling A."/>
        </authorList>
    </citation>
    <scope>NUCLEOTIDE SEQUENCE</scope>
    <source>
        <strain evidence="6">IN212</strain>
    </source>
</reference>
<dbReference type="InterPro" id="IPR036621">
    <property type="entry name" value="Anticodon-bd_dom_sf"/>
</dbReference>
<dbReference type="SUPFAM" id="SSF55681">
    <property type="entry name" value="Class II aaRS and biotin synthetases"/>
    <property type="match status" value="1"/>
</dbReference>
<dbReference type="PANTHER" id="PTHR10745">
    <property type="entry name" value="GLYCYL-TRNA SYNTHETASE/DNA POLYMERASE SUBUNIT GAMMA-2"/>
    <property type="match status" value="1"/>
</dbReference>
<evidence type="ECO:0000313" key="6">
    <source>
        <dbReference type="EMBL" id="CAG8447586.1"/>
    </source>
</evidence>
<name>A0A9N8V960_9GLOM</name>
<dbReference type="AlphaFoldDB" id="A0A9N8V960"/>
<dbReference type="Gene3D" id="3.30.930.10">
    <property type="entry name" value="Bira Bifunctional Protein, Domain 2"/>
    <property type="match status" value="2"/>
</dbReference>
<proteinExistence type="predicted"/>
<comment type="caution">
    <text evidence="6">The sequence shown here is derived from an EMBL/GenBank/DDBJ whole genome shotgun (WGS) entry which is preliminary data.</text>
</comment>
<dbReference type="SUPFAM" id="SSF52954">
    <property type="entry name" value="Class II aaRS ABD-related"/>
    <property type="match status" value="1"/>
</dbReference>
<dbReference type="PANTHER" id="PTHR10745:SF8">
    <property type="entry name" value="DNA POLYMERASE SUBUNIT GAMMA-2, MITOCHONDRIAL"/>
    <property type="match status" value="1"/>
</dbReference>
<sequence length="482" mass="55707">MPENNSVIPKDLTNYLKHYGFFFPNAEIYGGLAKAWDLGPHGAELKRKLKNLCSEQFLVFLSQRDKNNYQVKKKCPHCGKNDFHPPRQFNLLLTTNLEITEDKENVAYLRPETCQGIFTNFALIQRSTHRQLPFGVGQIGKSFRNEITLHHGIFRTREFEQMELEFFCESEERELCSNSHRGNYDLSQHSQHSQKDLRVNGIIPEVIEISFGVERLILAILQDAYHEEKVSGSQLDRTVLRLPPLLAPFFVAIIPLSQQLRDAAYQLYLNLLPEVSFSLTYEEAPNIGKAYRRQDAIGTIYGLTVDFDTVDPNSSHYNTLTCRHRDSMEQIRISRSEGIGDDKITKSLSEITIMKENDLKQLILGNRGRLKTTKRFLNDKMKSKRLTEAEKAEVRKELESVDMKIDEVLQEQNLSELAKTNPTFISKFYQLFYEQGKALVRAKAKASFINQSTEELKRQQKFQDIWDISKTEEKAITAQLKT</sequence>
<accession>A0A9N8V960</accession>
<dbReference type="GO" id="GO:0005737">
    <property type="term" value="C:cytoplasm"/>
    <property type="evidence" value="ECO:0007669"/>
    <property type="project" value="TreeGrafter"/>
</dbReference>
<dbReference type="GO" id="GO:0006426">
    <property type="term" value="P:glycyl-tRNA aminoacylation"/>
    <property type="evidence" value="ECO:0007669"/>
    <property type="project" value="TreeGrafter"/>
</dbReference>
<dbReference type="PROSITE" id="PS50862">
    <property type="entry name" value="AA_TRNA_LIGASE_II"/>
    <property type="match status" value="1"/>
</dbReference>
<keyword evidence="4" id="KW-0030">Aminoacyl-tRNA synthetase</keyword>
<protein>
    <submittedName>
        <fullName evidence="6">11318_t:CDS:1</fullName>
    </submittedName>
</protein>
<evidence type="ECO:0000256" key="3">
    <source>
        <dbReference type="ARBA" id="ARBA00022840"/>
    </source>
</evidence>
<keyword evidence="3" id="KW-0067">ATP-binding</keyword>
<evidence type="ECO:0000256" key="2">
    <source>
        <dbReference type="ARBA" id="ARBA00022741"/>
    </source>
</evidence>
<dbReference type="Proteomes" id="UP000789396">
    <property type="component" value="Unassembled WGS sequence"/>
</dbReference>
<dbReference type="Gene3D" id="3.40.50.800">
    <property type="entry name" value="Anticodon-binding domain"/>
    <property type="match status" value="1"/>
</dbReference>
<gene>
    <name evidence="6" type="ORF">RFULGI_LOCUS28</name>
</gene>
<evidence type="ECO:0000313" key="7">
    <source>
        <dbReference type="Proteomes" id="UP000789396"/>
    </source>
</evidence>
<dbReference type="InterPro" id="IPR045864">
    <property type="entry name" value="aa-tRNA-synth_II/BPL/LPL"/>
</dbReference>
<keyword evidence="1" id="KW-0436">Ligase</keyword>
<dbReference type="InterPro" id="IPR006195">
    <property type="entry name" value="aa-tRNA-synth_II"/>
</dbReference>
<feature type="domain" description="Aminoacyl-transfer RNA synthetases class-II family profile" evidence="5">
    <location>
        <begin position="92"/>
        <end position="174"/>
    </location>
</feature>
<dbReference type="EMBL" id="CAJVPZ010000002">
    <property type="protein sequence ID" value="CAG8447586.1"/>
    <property type="molecule type" value="Genomic_DNA"/>
</dbReference>
<evidence type="ECO:0000256" key="4">
    <source>
        <dbReference type="ARBA" id="ARBA00023146"/>
    </source>
</evidence>
<keyword evidence="2" id="KW-0547">Nucleotide-binding</keyword>
<dbReference type="InterPro" id="IPR027031">
    <property type="entry name" value="Gly-tRNA_synthase/POLG2"/>
</dbReference>
<evidence type="ECO:0000259" key="5">
    <source>
        <dbReference type="PROSITE" id="PS50862"/>
    </source>
</evidence>
<organism evidence="6 7">
    <name type="scientific">Racocetra fulgida</name>
    <dbReference type="NCBI Taxonomy" id="60492"/>
    <lineage>
        <taxon>Eukaryota</taxon>
        <taxon>Fungi</taxon>
        <taxon>Fungi incertae sedis</taxon>
        <taxon>Mucoromycota</taxon>
        <taxon>Glomeromycotina</taxon>
        <taxon>Glomeromycetes</taxon>
        <taxon>Diversisporales</taxon>
        <taxon>Gigasporaceae</taxon>
        <taxon>Racocetra</taxon>
    </lineage>
</organism>
<dbReference type="InterPro" id="IPR004154">
    <property type="entry name" value="Anticodon-bd"/>
</dbReference>
<dbReference type="GO" id="GO:0004820">
    <property type="term" value="F:glycine-tRNA ligase activity"/>
    <property type="evidence" value="ECO:0007669"/>
    <property type="project" value="TreeGrafter"/>
</dbReference>
<evidence type="ECO:0000256" key="1">
    <source>
        <dbReference type="ARBA" id="ARBA00022598"/>
    </source>
</evidence>
<keyword evidence="7" id="KW-1185">Reference proteome</keyword>
<dbReference type="GO" id="GO:0005524">
    <property type="term" value="F:ATP binding"/>
    <property type="evidence" value="ECO:0007669"/>
    <property type="project" value="UniProtKB-KW"/>
</dbReference>
<dbReference type="Pfam" id="PF00587">
    <property type="entry name" value="tRNA-synt_2b"/>
    <property type="match status" value="1"/>
</dbReference>